<dbReference type="Pfam" id="PF09350">
    <property type="entry name" value="DJC28_CD"/>
    <property type="match status" value="1"/>
</dbReference>
<name>A0A9X3WEB8_9BACI</name>
<evidence type="ECO:0000259" key="1">
    <source>
        <dbReference type="Pfam" id="PF09350"/>
    </source>
</evidence>
<reference evidence="2" key="1">
    <citation type="submission" date="2022-06" db="EMBL/GenBank/DDBJ databases">
        <title>Aquibacillus sp. a new bacterium isolated from soil saline samples.</title>
        <authorList>
            <person name="Galisteo C."/>
            <person name="De La Haba R."/>
            <person name="Sanchez-Porro C."/>
            <person name="Ventosa A."/>
        </authorList>
    </citation>
    <scope>NUCLEOTIDE SEQUENCE</scope>
    <source>
        <strain evidence="2">3ASR75-54</strain>
    </source>
</reference>
<comment type="caution">
    <text evidence="2">The sequence shown here is derived from an EMBL/GenBank/DDBJ whole genome shotgun (WGS) entry which is preliminary data.</text>
</comment>
<dbReference type="InterPro" id="IPR018961">
    <property type="entry name" value="DnaJ_homolog_subfam-C_membr-28"/>
</dbReference>
<gene>
    <name evidence="2" type="ORF">NC799_14850</name>
</gene>
<evidence type="ECO:0000313" key="3">
    <source>
        <dbReference type="Proteomes" id="UP001145069"/>
    </source>
</evidence>
<proteinExistence type="predicted"/>
<protein>
    <submittedName>
        <fullName evidence="2">DUF1992 domain-containing protein</fullName>
    </submittedName>
</protein>
<dbReference type="InterPro" id="IPR052573">
    <property type="entry name" value="DnaJ_C_subfamily_28"/>
</dbReference>
<accession>A0A9X3WEB8</accession>
<dbReference type="AlphaFoldDB" id="A0A9X3WEB8"/>
<dbReference type="PANTHER" id="PTHR39158">
    <property type="entry name" value="OS08G0560600 PROTEIN"/>
    <property type="match status" value="1"/>
</dbReference>
<keyword evidence="3" id="KW-1185">Reference proteome</keyword>
<sequence length="125" mass="14414">MDFFSIMAEEKIKQAIKDGQLDNLPGKGKPLKLENLDHVPEELRASYHMMKNTGYLPEEVKVNKELVTLRKLLKAAKNDSEKADINKRITEKEIQYELMLKKRKLSGSSVFKKYSTKISNKLFGI</sequence>
<dbReference type="PANTHER" id="PTHR39158:SF1">
    <property type="entry name" value="DNAJ HOMOLOG SUBFAMILY C MEMBER 28"/>
    <property type="match status" value="1"/>
</dbReference>
<evidence type="ECO:0000313" key="2">
    <source>
        <dbReference type="EMBL" id="MDC3418167.1"/>
    </source>
</evidence>
<dbReference type="Proteomes" id="UP001145069">
    <property type="component" value="Unassembled WGS sequence"/>
</dbReference>
<feature type="domain" description="DnaJ homologue subfamily C member 28 conserved" evidence="1">
    <location>
        <begin position="7"/>
        <end position="73"/>
    </location>
</feature>
<organism evidence="2 3">
    <name type="scientific">Aquibacillus salsiterrae</name>
    <dbReference type="NCBI Taxonomy" id="2950439"/>
    <lineage>
        <taxon>Bacteria</taxon>
        <taxon>Bacillati</taxon>
        <taxon>Bacillota</taxon>
        <taxon>Bacilli</taxon>
        <taxon>Bacillales</taxon>
        <taxon>Bacillaceae</taxon>
        <taxon>Aquibacillus</taxon>
    </lineage>
</organism>
<dbReference type="RefSeq" id="WP_272447231.1">
    <property type="nucleotide sequence ID" value="NZ_JAMQKC010000021.1"/>
</dbReference>
<dbReference type="EMBL" id="JAMQKC010000021">
    <property type="protein sequence ID" value="MDC3418167.1"/>
    <property type="molecule type" value="Genomic_DNA"/>
</dbReference>